<name>A0ABR3A7T8_9AGAR</name>
<accession>A0ABR3A7T8</accession>
<comment type="caution">
    <text evidence="2">The sequence shown here is derived from an EMBL/GenBank/DDBJ whole genome shotgun (WGS) entry which is preliminary data.</text>
</comment>
<evidence type="ECO:0000256" key="1">
    <source>
        <dbReference type="SAM" id="MobiDB-lite"/>
    </source>
</evidence>
<proteinExistence type="predicted"/>
<feature type="compositionally biased region" description="Low complexity" evidence="1">
    <location>
        <begin position="1"/>
        <end position="18"/>
    </location>
</feature>
<feature type="compositionally biased region" description="Low complexity" evidence="1">
    <location>
        <begin position="57"/>
        <end position="71"/>
    </location>
</feature>
<feature type="region of interest" description="Disordered" evidence="1">
    <location>
        <begin position="1"/>
        <end position="25"/>
    </location>
</feature>
<dbReference type="EMBL" id="JBBXMP010000009">
    <property type="protein sequence ID" value="KAL0070056.1"/>
    <property type="molecule type" value="Genomic_DNA"/>
</dbReference>
<feature type="compositionally biased region" description="Polar residues" evidence="1">
    <location>
        <begin position="86"/>
        <end position="103"/>
    </location>
</feature>
<protein>
    <submittedName>
        <fullName evidence="2">Uncharacterized protein</fullName>
    </submittedName>
</protein>
<dbReference type="Proteomes" id="UP001437256">
    <property type="component" value="Unassembled WGS sequence"/>
</dbReference>
<gene>
    <name evidence="2" type="ORF">AAF712_002953</name>
</gene>
<evidence type="ECO:0000313" key="3">
    <source>
        <dbReference type="Proteomes" id="UP001437256"/>
    </source>
</evidence>
<organism evidence="2 3">
    <name type="scientific">Marasmius tenuissimus</name>
    <dbReference type="NCBI Taxonomy" id="585030"/>
    <lineage>
        <taxon>Eukaryota</taxon>
        <taxon>Fungi</taxon>
        <taxon>Dikarya</taxon>
        <taxon>Basidiomycota</taxon>
        <taxon>Agaricomycotina</taxon>
        <taxon>Agaricomycetes</taxon>
        <taxon>Agaricomycetidae</taxon>
        <taxon>Agaricales</taxon>
        <taxon>Marasmiineae</taxon>
        <taxon>Marasmiaceae</taxon>
        <taxon>Marasmius</taxon>
    </lineage>
</organism>
<sequence>MSSTPSSASSTTSSRSGSGVAPKRSPLSSFLACFTVSPTLDMYDFSMLQSQMEESPTHTYAHTPTSTSPTTPNTPPPETIRMRKMTGSQTVRHQRTDSIPTELRSTSVKKRSSLYLW</sequence>
<feature type="region of interest" description="Disordered" evidence="1">
    <location>
        <begin position="52"/>
        <end position="103"/>
    </location>
</feature>
<reference evidence="2 3" key="1">
    <citation type="submission" date="2024-05" db="EMBL/GenBank/DDBJ databases">
        <title>A draft genome resource for the thread blight pathogen Marasmius tenuissimus strain MS-2.</title>
        <authorList>
            <person name="Yulfo-Soto G.E."/>
            <person name="Baruah I.K."/>
            <person name="Amoako-Attah I."/>
            <person name="Bukari Y."/>
            <person name="Meinhardt L.W."/>
            <person name="Bailey B.A."/>
            <person name="Cohen S.P."/>
        </authorList>
    </citation>
    <scope>NUCLEOTIDE SEQUENCE [LARGE SCALE GENOMIC DNA]</scope>
    <source>
        <strain evidence="2 3">MS-2</strain>
    </source>
</reference>
<keyword evidence="3" id="KW-1185">Reference proteome</keyword>
<evidence type="ECO:0000313" key="2">
    <source>
        <dbReference type="EMBL" id="KAL0070056.1"/>
    </source>
</evidence>